<keyword evidence="8 10" id="KW-1133">Transmembrane helix</keyword>
<dbReference type="GO" id="GO:0009507">
    <property type="term" value="C:chloroplast"/>
    <property type="evidence" value="ECO:0007669"/>
    <property type="project" value="UniProtKB-SubCell"/>
</dbReference>
<evidence type="ECO:0000256" key="9">
    <source>
        <dbReference type="ARBA" id="ARBA00023136"/>
    </source>
</evidence>
<keyword evidence="7" id="KW-0201">Cytochrome c-type biogenesis</keyword>
<evidence type="ECO:0000256" key="3">
    <source>
        <dbReference type="ARBA" id="ARBA00006143"/>
    </source>
</evidence>
<feature type="domain" description="Cytochrome C biogenesis protein transmembrane" evidence="11">
    <location>
        <begin position="24"/>
        <end position="193"/>
    </location>
</feature>
<evidence type="ECO:0000256" key="2">
    <source>
        <dbReference type="ARBA" id="ARBA00004229"/>
    </source>
</evidence>
<evidence type="ECO:0000256" key="6">
    <source>
        <dbReference type="ARBA" id="ARBA00022692"/>
    </source>
</evidence>
<dbReference type="PANTHER" id="PTHR31272">
    <property type="entry name" value="CYTOCHROME C-TYPE BIOGENESIS PROTEIN HI_1454-RELATED"/>
    <property type="match status" value="1"/>
</dbReference>
<evidence type="ECO:0000256" key="5">
    <source>
        <dbReference type="ARBA" id="ARBA00022640"/>
    </source>
</evidence>
<feature type="transmembrane region" description="Helical" evidence="10">
    <location>
        <begin position="172"/>
        <end position="197"/>
    </location>
</feature>
<feature type="transmembrane region" description="Helical" evidence="10">
    <location>
        <begin position="145"/>
        <end position="166"/>
    </location>
</feature>
<dbReference type="InterPro" id="IPR003834">
    <property type="entry name" value="Cyt_c_assmbl_TM_dom"/>
</dbReference>
<protein>
    <submittedName>
        <fullName evidence="12">Thiol:disulfide interchange protein</fullName>
    </submittedName>
</protein>
<comment type="subcellular location">
    <subcellularLocation>
        <location evidence="1">Membrane</location>
        <topology evidence="1">Multi-pass membrane protein</topology>
    </subcellularLocation>
    <subcellularLocation>
        <location evidence="2">Plastid</location>
        <location evidence="2">Chloroplast</location>
    </subcellularLocation>
</comment>
<keyword evidence="5 12" id="KW-0934">Plastid</keyword>
<dbReference type="Pfam" id="PF02683">
    <property type="entry name" value="DsbD_TM"/>
    <property type="match status" value="1"/>
</dbReference>
<feature type="transmembrane region" description="Helical" evidence="10">
    <location>
        <begin position="64"/>
        <end position="85"/>
    </location>
</feature>
<evidence type="ECO:0000256" key="1">
    <source>
        <dbReference type="ARBA" id="ARBA00004141"/>
    </source>
</evidence>
<evidence type="ECO:0000313" key="12">
    <source>
        <dbReference type="EMBL" id="QCI07813.1"/>
    </source>
</evidence>
<name>A0A4D6WWJ9_9FLOR</name>
<accession>A0A4D6WWJ9</accession>
<feature type="transmembrane region" description="Helical" evidence="10">
    <location>
        <begin position="91"/>
        <end position="111"/>
    </location>
</feature>
<sequence length="235" mass="27130">MFFYSFQNKLSYLLSINVYNFNLYILLFFFILGIVTSLNPCFISILPIMIAYINSSQNIKKNNLIFILGLMTTLLFTSILINLFNTKYIHYLYNIPIVSSIILCIISLNMLQILKLSGFNIGLLKIFNLVPNVNNDYIYRYFSGFLIGLSNLPCSSSIIFIVFFWLSHTNNFLYTSLYFISYILGYIVSLLFLLNIAVQSINISIISSIWDIIIPLSSTCILFLSTFNIFEKILL</sequence>
<evidence type="ECO:0000256" key="10">
    <source>
        <dbReference type="SAM" id="Phobius"/>
    </source>
</evidence>
<comment type="similarity">
    <text evidence="3">Belongs to the DsbD family.</text>
</comment>
<feature type="transmembrane region" description="Helical" evidence="10">
    <location>
        <begin position="209"/>
        <end position="230"/>
    </location>
</feature>
<geneLocation type="plastid" evidence="12"/>
<dbReference type="PANTHER" id="PTHR31272:SF6">
    <property type="entry name" value="CYTOCHROME C-TYPE BIOGENESIS CCDA-LIKE CHLOROPLASTIC PROTEIN"/>
    <property type="match status" value="1"/>
</dbReference>
<evidence type="ECO:0000256" key="7">
    <source>
        <dbReference type="ARBA" id="ARBA00022748"/>
    </source>
</evidence>
<dbReference type="InterPro" id="IPR051790">
    <property type="entry name" value="Cytochrome_c-biogenesis_DsbD"/>
</dbReference>
<dbReference type="GO" id="GO:0017004">
    <property type="term" value="P:cytochrome complex assembly"/>
    <property type="evidence" value="ECO:0007669"/>
    <property type="project" value="UniProtKB-KW"/>
</dbReference>
<evidence type="ECO:0000259" key="11">
    <source>
        <dbReference type="Pfam" id="PF02683"/>
    </source>
</evidence>
<dbReference type="AlphaFoldDB" id="A0A4D6WWJ9"/>
<keyword evidence="4" id="KW-0150">Chloroplast</keyword>
<feature type="transmembrane region" description="Helical" evidence="10">
    <location>
        <begin position="23"/>
        <end position="52"/>
    </location>
</feature>
<keyword evidence="6 10" id="KW-0812">Transmembrane</keyword>
<organism evidence="12">
    <name type="scientific">Pleonosporium borreri</name>
    <dbReference type="NCBI Taxonomy" id="2575635"/>
    <lineage>
        <taxon>Eukaryota</taxon>
        <taxon>Rhodophyta</taxon>
        <taxon>Florideophyceae</taxon>
        <taxon>Rhodymeniophycidae</taxon>
        <taxon>Ceramiales</taxon>
        <taxon>Ceramiaceae</taxon>
        <taxon>Pleonosporium</taxon>
    </lineage>
</organism>
<dbReference type="EMBL" id="MK814701">
    <property type="protein sequence ID" value="QCI07813.1"/>
    <property type="molecule type" value="Genomic_DNA"/>
</dbReference>
<dbReference type="GO" id="GO:0016020">
    <property type="term" value="C:membrane"/>
    <property type="evidence" value="ECO:0007669"/>
    <property type="project" value="UniProtKB-SubCell"/>
</dbReference>
<evidence type="ECO:0000256" key="4">
    <source>
        <dbReference type="ARBA" id="ARBA00022528"/>
    </source>
</evidence>
<keyword evidence="9 10" id="KW-0472">Membrane</keyword>
<proteinExistence type="inferred from homology"/>
<reference evidence="12" key="1">
    <citation type="journal article" date="2019" name="Mol. Phylogenet. Evol.">
        <title>Morphological evolution and classification of the red algal order Ceramiales inferred using plastid phylogenomics.</title>
        <authorList>
            <person name="Diaz-Tapia P."/>
            <person name="Pasella M.M."/>
            <person name="Verbruggen H."/>
            <person name="Maggs C.A."/>
        </authorList>
    </citation>
    <scope>NUCLEOTIDE SEQUENCE</scope>
    <source>
        <strain evidence="12">PD2941_2</strain>
    </source>
</reference>
<gene>
    <name evidence="12" type="primary">dsbD</name>
</gene>
<evidence type="ECO:0000256" key="8">
    <source>
        <dbReference type="ARBA" id="ARBA00022989"/>
    </source>
</evidence>
<reference evidence="12" key="2">
    <citation type="submission" date="2019-04" db="EMBL/GenBank/DDBJ databases">
        <authorList>
            <person name="Pasella M."/>
        </authorList>
    </citation>
    <scope>NUCLEOTIDE SEQUENCE</scope>
    <source>
        <strain evidence="12">PD2941_2</strain>
    </source>
</reference>